<reference evidence="2" key="1">
    <citation type="submission" date="2020-08" db="EMBL/GenBank/DDBJ databases">
        <title>Multicomponent nature underlies the extraordinary mechanical properties of spider dragline silk.</title>
        <authorList>
            <person name="Kono N."/>
            <person name="Nakamura H."/>
            <person name="Mori M."/>
            <person name="Yoshida Y."/>
            <person name="Ohtoshi R."/>
            <person name="Malay A.D."/>
            <person name="Moran D.A.P."/>
            <person name="Tomita M."/>
            <person name="Numata K."/>
            <person name="Arakawa K."/>
        </authorList>
    </citation>
    <scope>NUCLEOTIDE SEQUENCE</scope>
</reference>
<gene>
    <name evidence="2" type="ORF">NPIL_608331</name>
</gene>
<evidence type="ECO:0000313" key="2">
    <source>
        <dbReference type="EMBL" id="GFS81262.1"/>
    </source>
</evidence>
<proteinExistence type="predicted"/>
<sequence length="121" mass="13765">MVWGIILVSSLYSDMFENERVERAKQVVRYEEGGIYGGKIKRNGGVVGFFHILFLGMNVRFFLLTLGVVGCSFASRENYVREMGLTRGGEKVMIYFGAIYMVEDCRTAERVVFGIKNRNLS</sequence>
<dbReference type="Proteomes" id="UP000887013">
    <property type="component" value="Unassembled WGS sequence"/>
</dbReference>
<keyword evidence="1" id="KW-0812">Transmembrane</keyword>
<keyword evidence="1" id="KW-1133">Transmembrane helix</keyword>
<evidence type="ECO:0000256" key="1">
    <source>
        <dbReference type="SAM" id="Phobius"/>
    </source>
</evidence>
<dbReference type="EMBL" id="BMAW01097720">
    <property type="protein sequence ID" value="GFS81262.1"/>
    <property type="molecule type" value="Genomic_DNA"/>
</dbReference>
<dbReference type="AlphaFoldDB" id="A0A8X6MWK6"/>
<comment type="caution">
    <text evidence="2">The sequence shown here is derived from an EMBL/GenBank/DDBJ whole genome shotgun (WGS) entry which is preliminary data.</text>
</comment>
<evidence type="ECO:0000313" key="3">
    <source>
        <dbReference type="Proteomes" id="UP000887013"/>
    </source>
</evidence>
<feature type="transmembrane region" description="Helical" evidence="1">
    <location>
        <begin position="49"/>
        <end position="74"/>
    </location>
</feature>
<organism evidence="2 3">
    <name type="scientific">Nephila pilipes</name>
    <name type="common">Giant wood spider</name>
    <name type="synonym">Nephila maculata</name>
    <dbReference type="NCBI Taxonomy" id="299642"/>
    <lineage>
        <taxon>Eukaryota</taxon>
        <taxon>Metazoa</taxon>
        <taxon>Ecdysozoa</taxon>
        <taxon>Arthropoda</taxon>
        <taxon>Chelicerata</taxon>
        <taxon>Arachnida</taxon>
        <taxon>Araneae</taxon>
        <taxon>Araneomorphae</taxon>
        <taxon>Entelegynae</taxon>
        <taxon>Araneoidea</taxon>
        <taxon>Nephilidae</taxon>
        <taxon>Nephila</taxon>
    </lineage>
</organism>
<name>A0A8X6MWK6_NEPPI</name>
<keyword evidence="1" id="KW-0472">Membrane</keyword>
<protein>
    <submittedName>
        <fullName evidence="2">Uncharacterized protein</fullName>
    </submittedName>
</protein>
<keyword evidence="3" id="KW-1185">Reference proteome</keyword>
<accession>A0A8X6MWK6</accession>